<dbReference type="SUPFAM" id="SSF52540">
    <property type="entry name" value="P-loop containing nucleoside triphosphate hydrolases"/>
    <property type="match status" value="1"/>
</dbReference>
<protein>
    <recommendedName>
        <fullName evidence="1">KAP NTPase domain-containing protein</fullName>
    </recommendedName>
</protein>
<proteinExistence type="predicted"/>
<evidence type="ECO:0000313" key="2">
    <source>
        <dbReference type="EMBL" id="ADD79234.1"/>
    </source>
</evidence>
<dbReference type="KEGG" id="pam:PANA_4067"/>
<name>D4GEX8_PANAM</name>
<dbReference type="EMBL" id="CP001875">
    <property type="protein sequence ID" value="ADD79234.1"/>
    <property type="molecule type" value="Genomic_DNA"/>
</dbReference>
<dbReference type="Pfam" id="PF07693">
    <property type="entry name" value="KAP_NTPase"/>
    <property type="match status" value="1"/>
</dbReference>
<reference evidence="2 3" key="1">
    <citation type="journal article" date="2010" name="J. Bacteriol.">
        <title>Genome sequence of Pantoea ananatis LMG20103, the causative agent of Eucalyptus blight and dieback.</title>
        <authorList>
            <person name="De Maayer P."/>
            <person name="Chan W.Y."/>
            <person name="Venter S.N."/>
            <person name="Toth I.K."/>
            <person name="Birch P.R."/>
            <person name="Joubert F."/>
            <person name="Coutinho T.A."/>
        </authorList>
    </citation>
    <scope>NUCLEOTIDE SEQUENCE [LARGE SCALE GENOMIC DNA]</scope>
    <source>
        <strain evidence="2 3">LMG 20103</strain>
    </source>
</reference>
<dbReference type="AlphaFoldDB" id="D4GEX8"/>
<evidence type="ECO:0000313" key="3">
    <source>
        <dbReference type="Proteomes" id="UP000001702"/>
    </source>
</evidence>
<accession>D4GEX8</accession>
<dbReference type="RefSeq" id="WP_013027900.1">
    <property type="nucleotide sequence ID" value="NC_013956.2"/>
</dbReference>
<evidence type="ECO:0000259" key="1">
    <source>
        <dbReference type="Pfam" id="PF07693"/>
    </source>
</evidence>
<sequence length="517" mass="58713">MKTLHENLKFDWSLQLDELPADAMERASHARFLTSLLLSKSETGSYVLNINAGWGAGKSWFLRRWQTEISSVYPTVYVDAWKNDHLQDPLLNVVAEIRRSLIARTDKAALDSRLPKGTWRLFKAVAPDVTKALLKSRLGIDSDDVLAQILSDDRSADAGAKLVEAALKAHDEAGNSVEEFREGITGWLRAVINTASPPLSYPLFVFIDELDRCRPTYAIEMLETMKHIFGIEHVVFVIATDKAQLQHSIRAIYRSGFDSRLYLDRFFNRSVTLNEVSRKSFILKRYLQLTSLRHYCASEPSAILLLDAPEREGALVEILTGIADGFSMQLRTVDLWLDRLAMAVAATAKKPDVPFLAFLMAIETHAPDKLEEIIRGRDIFATNGTTPTDSLSLKAFTLQLRWNYLLCGEGIIRELERYVGRLEQVFASKISMLRYFLVLKAGLMESDKEQNDPVKFLTHSLNEYLRNQYPRASAYQGDDTSNTFHQEVIHILRLRHAKNNLTLGDYYALCRLATHLE</sequence>
<dbReference type="InterPro" id="IPR011646">
    <property type="entry name" value="KAP_P-loop"/>
</dbReference>
<dbReference type="HOGENOM" id="CLU_039725_1_0_6"/>
<dbReference type="InterPro" id="IPR027417">
    <property type="entry name" value="P-loop_NTPase"/>
</dbReference>
<dbReference type="Proteomes" id="UP000001702">
    <property type="component" value="Chromosome"/>
</dbReference>
<gene>
    <name evidence="2" type="ordered locus">PANA_4067</name>
</gene>
<feature type="domain" description="KAP NTPase" evidence="1">
    <location>
        <begin position="38"/>
        <end position="281"/>
    </location>
</feature>
<dbReference type="eggNOG" id="COG4928">
    <property type="taxonomic scope" value="Bacteria"/>
</dbReference>
<organism evidence="2 3">
    <name type="scientific">Pantoea ananatis (strain LMG 20103)</name>
    <dbReference type="NCBI Taxonomy" id="706191"/>
    <lineage>
        <taxon>Bacteria</taxon>
        <taxon>Pseudomonadati</taxon>
        <taxon>Pseudomonadota</taxon>
        <taxon>Gammaproteobacteria</taxon>
        <taxon>Enterobacterales</taxon>
        <taxon>Erwiniaceae</taxon>
        <taxon>Pantoea</taxon>
    </lineage>
</organism>
<keyword evidence="3" id="KW-1185">Reference proteome</keyword>